<feature type="non-terminal residue" evidence="1">
    <location>
        <position position="71"/>
    </location>
</feature>
<accession>A0A0B6ZBA3</accession>
<proteinExistence type="predicted"/>
<dbReference type="EMBL" id="HACG01018989">
    <property type="protein sequence ID" value="CEK65854.1"/>
    <property type="molecule type" value="Transcribed_RNA"/>
</dbReference>
<protein>
    <submittedName>
        <fullName evidence="1">Uncharacterized protein</fullName>
    </submittedName>
</protein>
<gene>
    <name evidence="1" type="primary">ORF56519</name>
</gene>
<organism evidence="1">
    <name type="scientific">Arion vulgaris</name>
    <dbReference type="NCBI Taxonomy" id="1028688"/>
    <lineage>
        <taxon>Eukaryota</taxon>
        <taxon>Metazoa</taxon>
        <taxon>Spiralia</taxon>
        <taxon>Lophotrochozoa</taxon>
        <taxon>Mollusca</taxon>
        <taxon>Gastropoda</taxon>
        <taxon>Heterobranchia</taxon>
        <taxon>Euthyneura</taxon>
        <taxon>Panpulmonata</taxon>
        <taxon>Eupulmonata</taxon>
        <taxon>Stylommatophora</taxon>
        <taxon>Helicina</taxon>
        <taxon>Arionoidea</taxon>
        <taxon>Arionidae</taxon>
        <taxon>Arion</taxon>
    </lineage>
</organism>
<reference evidence="1" key="1">
    <citation type="submission" date="2014-12" db="EMBL/GenBank/DDBJ databases">
        <title>Insight into the proteome of Arion vulgaris.</title>
        <authorList>
            <person name="Aradska J."/>
            <person name="Bulat T."/>
            <person name="Smidak R."/>
            <person name="Sarate P."/>
            <person name="Gangsoo J."/>
            <person name="Sialana F."/>
            <person name="Bilban M."/>
            <person name="Lubec G."/>
        </authorList>
    </citation>
    <scope>NUCLEOTIDE SEQUENCE</scope>
    <source>
        <tissue evidence="1">Skin</tissue>
    </source>
</reference>
<feature type="non-terminal residue" evidence="1">
    <location>
        <position position="1"/>
    </location>
</feature>
<dbReference type="AlphaFoldDB" id="A0A0B6ZBA3"/>
<name>A0A0B6ZBA3_9EUPU</name>
<evidence type="ECO:0000313" key="1">
    <source>
        <dbReference type="EMBL" id="CEK65854.1"/>
    </source>
</evidence>
<sequence>VLFTLGRLSDGHLVELQELVTFVSKAFTLAVQVKPEDEKLVEYDMLSMSAMKLLETVFKILSSNSETKACG</sequence>